<dbReference type="HOGENOM" id="CLU_3267292_0_0_7"/>
<gene>
    <name evidence="1" type="ORF">ETSY1_37030</name>
</gene>
<dbReference type="Proteomes" id="UP000019141">
    <property type="component" value="Unassembled WGS sequence"/>
</dbReference>
<reference evidence="1 2" key="1">
    <citation type="journal article" date="2014" name="Nature">
        <title>An environmental bacterial taxon with a large and distinct metabolic repertoire.</title>
        <authorList>
            <person name="Wilson M.C."/>
            <person name="Mori T."/>
            <person name="Ruckert C."/>
            <person name="Uria A.R."/>
            <person name="Helf M.J."/>
            <person name="Takada K."/>
            <person name="Gernert C."/>
            <person name="Steffens U.A."/>
            <person name="Heycke N."/>
            <person name="Schmitt S."/>
            <person name="Rinke C."/>
            <person name="Helfrich E.J."/>
            <person name="Brachmann A.O."/>
            <person name="Gurgui C."/>
            <person name="Wakimoto T."/>
            <person name="Kracht M."/>
            <person name="Crusemann M."/>
            <person name="Hentschel U."/>
            <person name="Abe I."/>
            <person name="Matsunaga S."/>
            <person name="Kalinowski J."/>
            <person name="Takeyama H."/>
            <person name="Piel J."/>
        </authorList>
    </citation>
    <scope>NUCLEOTIDE SEQUENCE [LARGE SCALE GENOMIC DNA]</scope>
    <source>
        <strain evidence="2">TSY1</strain>
    </source>
</reference>
<proteinExistence type="predicted"/>
<name>W4L790_ENTF1</name>
<evidence type="ECO:0000313" key="2">
    <source>
        <dbReference type="Proteomes" id="UP000019141"/>
    </source>
</evidence>
<evidence type="ECO:0000313" key="1">
    <source>
        <dbReference type="EMBL" id="ETW93938.1"/>
    </source>
</evidence>
<accession>W4L790</accession>
<comment type="caution">
    <text evidence="1">The sequence shown here is derived from an EMBL/GenBank/DDBJ whole genome shotgun (WGS) entry which is preliminary data.</text>
</comment>
<protein>
    <submittedName>
        <fullName evidence="1">Uncharacterized protein</fullName>
    </submittedName>
</protein>
<dbReference type="EMBL" id="AZHW01001143">
    <property type="protein sequence ID" value="ETW93938.1"/>
    <property type="molecule type" value="Genomic_DNA"/>
</dbReference>
<sequence>MAFFLDQIALFLSFNHGISYGITTAPNRSMTLAPCIVAESA</sequence>
<organism evidence="1 2">
    <name type="scientific">Entotheonella factor</name>
    <dbReference type="NCBI Taxonomy" id="1429438"/>
    <lineage>
        <taxon>Bacteria</taxon>
        <taxon>Pseudomonadati</taxon>
        <taxon>Nitrospinota/Tectimicrobiota group</taxon>
        <taxon>Candidatus Tectimicrobiota</taxon>
        <taxon>Candidatus Entotheonellia</taxon>
        <taxon>Candidatus Entotheonellales</taxon>
        <taxon>Candidatus Entotheonellaceae</taxon>
        <taxon>Candidatus Entotheonella</taxon>
    </lineage>
</organism>
<dbReference type="AlphaFoldDB" id="W4L790"/>
<keyword evidence="2" id="KW-1185">Reference proteome</keyword>